<dbReference type="GO" id="GO:0046872">
    <property type="term" value="F:metal ion binding"/>
    <property type="evidence" value="ECO:0007669"/>
    <property type="project" value="UniProtKB-UniRule"/>
</dbReference>
<evidence type="ECO:0000256" key="6">
    <source>
        <dbReference type="ARBA" id="ARBA00018046"/>
    </source>
</evidence>
<evidence type="ECO:0000256" key="14">
    <source>
        <dbReference type="ARBA" id="ARBA00022990"/>
    </source>
</evidence>
<comment type="similarity">
    <text evidence="3 21">Belongs to the peptidase M3 family.</text>
</comment>
<accession>A0ABD1KBP4</accession>
<keyword evidence="12" id="KW-0460">Magnesium</keyword>
<keyword evidence="18" id="KW-0464">Manganese</keyword>
<keyword evidence="11" id="KW-0106">Calcium</keyword>
<dbReference type="GO" id="GO:0006508">
    <property type="term" value="P:proteolysis"/>
    <property type="evidence" value="ECO:0007669"/>
    <property type="project" value="UniProtKB-KW"/>
</dbReference>
<dbReference type="AlphaFoldDB" id="A0ABD1KBP4"/>
<dbReference type="EMBL" id="JBHFQA010000007">
    <property type="protein sequence ID" value="KAL2096563.1"/>
    <property type="molecule type" value="Genomic_DNA"/>
</dbReference>
<keyword evidence="17" id="KW-0496">Mitochondrion</keyword>
<evidence type="ECO:0000256" key="1">
    <source>
        <dbReference type="ARBA" id="ARBA00000436"/>
    </source>
</evidence>
<dbReference type="GO" id="GO:0004222">
    <property type="term" value="F:metalloendopeptidase activity"/>
    <property type="evidence" value="ECO:0007669"/>
    <property type="project" value="UniProtKB-EC"/>
</dbReference>
<name>A0ABD1KBP4_9TELE</name>
<keyword evidence="19" id="KW-0170">Cobalt</keyword>
<comment type="catalytic activity">
    <reaction evidence="1">
        <text>Release of an N-terminal octapeptide as second stage of processing of some proteins imported into the mitochondrion.</text>
        <dbReference type="EC" id="3.4.24.59"/>
    </reaction>
</comment>
<dbReference type="InterPro" id="IPR045090">
    <property type="entry name" value="Pept_M3A_M3B"/>
</dbReference>
<evidence type="ECO:0000256" key="4">
    <source>
        <dbReference type="ARBA" id="ARBA00011245"/>
    </source>
</evidence>
<organism evidence="23 24">
    <name type="scientific">Coilia grayii</name>
    <name type="common">Gray's grenadier anchovy</name>
    <dbReference type="NCBI Taxonomy" id="363190"/>
    <lineage>
        <taxon>Eukaryota</taxon>
        <taxon>Metazoa</taxon>
        <taxon>Chordata</taxon>
        <taxon>Craniata</taxon>
        <taxon>Vertebrata</taxon>
        <taxon>Euteleostomi</taxon>
        <taxon>Actinopterygii</taxon>
        <taxon>Neopterygii</taxon>
        <taxon>Teleostei</taxon>
        <taxon>Clupei</taxon>
        <taxon>Clupeiformes</taxon>
        <taxon>Clupeoidei</taxon>
        <taxon>Engraulidae</taxon>
        <taxon>Coilinae</taxon>
        <taxon>Coilia</taxon>
    </lineage>
</organism>
<keyword evidence="10 21" id="KW-0862">Zinc</keyword>
<keyword evidence="8 21" id="KW-0479">Metal-binding</keyword>
<keyword evidence="24" id="KW-1185">Reference proteome</keyword>
<evidence type="ECO:0000256" key="13">
    <source>
        <dbReference type="ARBA" id="ARBA00022946"/>
    </source>
</evidence>
<keyword evidence="16 21" id="KW-0482">Metalloprotease</keyword>
<dbReference type="Gene3D" id="1.10.1370.40">
    <property type="match status" value="1"/>
</dbReference>
<dbReference type="InterPro" id="IPR024077">
    <property type="entry name" value="Neurolysin/TOP_dom2"/>
</dbReference>
<evidence type="ECO:0000256" key="15">
    <source>
        <dbReference type="ARBA" id="ARBA00023004"/>
    </source>
</evidence>
<dbReference type="FunFam" id="1.10.1370.10:FF:000026">
    <property type="entry name" value="Si:ch73-1a9.4"/>
    <property type="match status" value="1"/>
</dbReference>
<proteinExistence type="inferred from homology"/>
<dbReference type="CDD" id="cd06457">
    <property type="entry name" value="M3A_MIP"/>
    <property type="match status" value="1"/>
</dbReference>
<sequence>MSACKRLLSVLRHRGASSVIRKVTTWSPVGAAFNAKQQRRLDLFEKNVGLFGVPELSSPDGFAVVQDRALRETEQLVEKACRSPPGAITVKTFDQLSDTLCRVADLADFVKVAHPDPAYREAAERTCIKIGTMVEKLNTNVELCNSLKNLLDSKDIMNSLDPETRRVAELFMFDFEISGIHLNEKKRKEAVNLNVQLLDLNNEFLVGSHTPNKIERQALPNHIHHHFSKDSRYIHIGGFHADASDDLVREVAYKIFLYPNALLMNTLEELLVCRNQLAKLVGYESYAHRGLKGTMAKSPENVMNFLQLLTDKLSDRTAQDFTMMRDMKAKLNPRNADLMPWDHPYFSGVLRAERFNIEPSLYSPFFSLGACMDGLNSLFSELYGVSLMAEHPSAGEVWSDDVRKLAVVHETEGLLGYIYCDFFQRPDKPHQDCHFTIRGGRQLEDGQYQLPVVVLMLSLAQPSKSAPTLLTPGMLENLFHEMGHAMHSMLGRTRYQHVTGTRCATDFAEVPSILMEYFATDYRVVNRFARHYQTGQPLPKSMVTRLCESKKVCGAADTQLQVFYAALDQVYHGTPQNRSTTDILKDLQQKFYGLPYIPNTAWQLRFSHLIGYGAKYYSYLMSRAVASMVWKQCFLRDPLNREMGERYRREMLAHGGSKEPMLMVEGMLQKSPSIEEFVDALVSDLNPDFETFIMDSEG</sequence>
<dbReference type="Gene3D" id="1.10.1370.10">
    <property type="entry name" value="Neurolysin, domain 3"/>
    <property type="match status" value="1"/>
</dbReference>
<evidence type="ECO:0000256" key="21">
    <source>
        <dbReference type="RuleBase" id="RU003435"/>
    </source>
</evidence>
<evidence type="ECO:0000256" key="19">
    <source>
        <dbReference type="ARBA" id="ARBA00023285"/>
    </source>
</evidence>
<keyword evidence="7 21" id="KW-0645">Protease</keyword>
<keyword evidence="9 21" id="KW-0378">Hydrolase</keyword>
<evidence type="ECO:0000256" key="2">
    <source>
        <dbReference type="ARBA" id="ARBA00004305"/>
    </source>
</evidence>
<dbReference type="Pfam" id="PF01432">
    <property type="entry name" value="Peptidase_M3"/>
    <property type="match status" value="1"/>
</dbReference>
<dbReference type="EC" id="3.4.24.59" evidence="5"/>
<comment type="cofactor">
    <cofactor evidence="21">
        <name>Zn(2+)</name>
        <dbReference type="ChEBI" id="CHEBI:29105"/>
    </cofactor>
    <text evidence="21">Binds 1 zinc ion.</text>
</comment>
<keyword evidence="15" id="KW-0408">Iron</keyword>
<feature type="domain" description="Peptidase M3A/M3B catalytic" evidence="22">
    <location>
        <begin position="241"/>
        <end position="681"/>
    </location>
</feature>
<evidence type="ECO:0000256" key="5">
    <source>
        <dbReference type="ARBA" id="ARBA00012441"/>
    </source>
</evidence>
<evidence type="ECO:0000256" key="18">
    <source>
        <dbReference type="ARBA" id="ARBA00023211"/>
    </source>
</evidence>
<dbReference type="FunFam" id="3.40.390.10:FF:000013">
    <property type="entry name" value="Mitochondrial intermediate peptidase"/>
    <property type="match status" value="1"/>
</dbReference>
<dbReference type="SUPFAM" id="SSF55486">
    <property type="entry name" value="Metalloproteases ('zincins'), catalytic domain"/>
    <property type="match status" value="1"/>
</dbReference>
<gene>
    <name evidence="23" type="ORF">ACEWY4_008711</name>
</gene>
<evidence type="ECO:0000256" key="17">
    <source>
        <dbReference type="ARBA" id="ARBA00023128"/>
    </source>
</evidence>
<dbReference type="GO" id="GO:0005759">
    <property type="term" value="C:mitochondrial matrix"/>
    <property type="evidence" value="ECO:0007669"/>
    <property type="project" value="UniProtKB-SubCell"/>
</dbReference>
<comment type="function">
    <text evidence="20">Cleaves proteins, imported into the mitochondrion, to their mature size.</text>
</comment>
<evidence type="ECO:0000256" key="7">
    <source>
        <dbReference type="ARBA" id="ARBA00022670"/>
    </source>
</evidence>
<evidence type="ECO:0000256" key="12">
    <source>
        <dbReference type="ARBA" id="ARBA00022842"/>
    </source>
</evidence>
<evidence type="ECO:0000313" key="24">
    <source>
        <dbReference type="Proteomes" id="UP001591681"/>
    </source>
</evidence>
<evidence type="ECO:0000256" key="8">
    <source>
        <dbReference type="ARBA" id="ARBA00022723"/>
    </source>
</evidence>
<comment type="subunit">
    <text evidence="4">Monomer.</text>
</comment>
<evidence type="ECO:0000256" key="11">
    <source>
        <dbReference type="ARBA" id="ARBA00022837"/>
    </source>
</evidence>
<evidence type="ECO:0000313" key="23">
    <source>
        <dbReference type="EMBL" id="KAL2096563.1"/>
    </source>
</evidence>
<protein>
    <recommendedName>
        <fullName evidence="6">Mitochondrial intermediate peptidase</fullName>
        <ecNumber evidence="5">3.4.24.59</ecNumber>
    </recommendedName>
</protein>
<comment type="caution">
    <text evidence="23">The sequence shown here is derived from an EMBL/GenBank/DDBJ whole genome shotgun (WGS) entry which is preliminary data.</text>
</comment>
<dbReference type="PANTHER" id="PTHR11804">
    <property type="entry name" value="PROTEASE M3 THIMET OLIGOPEPTIDASE-RELATED"/>
    <property type="match status" value="1"/>
</dbReference>
<dbReference type="Proteomes" id="UP001591681">
    <property type="component" value="Unassembled WGS sequence"/>
</dbReference>
<keyword evidence="14" id="KW-0007">Acetylation</keyword>
<evidence type="ECO:0000256" key="20">
    <source>
        <dbReference type="ARBA" id="ARBA00059424"/>
    </source>
</evidence>
<dbReference type="InterPro" id="IPR033851">
    <property type="entry name" value="M3A_MIP"/>
</dbReference>
<evidence type="ECO:0000256" key="10">
    <source>
        <dbReference type="ARBA" id="ARBA00022833"/>
    </source>
</evidence>
<comment type="subcellular location">
    <subcellularLocation>
        <location evidence="2">Mitochondrion matrix</location>
    </subcellularLocation>
</comment>
<dbReference type="PANTHER" id="PTHR11804:SF71">
    <property type="entry name" value="MITOCHONDRIAL INTERMEDIATE PEPTIDASE"/>
    <property type="match status" value="1"/>
</dbReference>
<evidence type="ECO:0000256" key="3">
    <source>
        <dbReference type="ARBA" id="ARBA00006040"/>
    </source>
</evidence>
<dbReference type="Gene3D" id="3.40.390.10">
    <property type="entry name" value="Collagenase (Catalytic Domain)"/>
    <property type="match status" value="1"/>
</dbReference>
<evidence type="ECO:0000256" key="9">
    <source>
        <dbReference type="ARBA" id="ARBA00022801"/>
    </source>
</evidence>
<keyword evidence="13" id="KW-0809">Transit peptide</keyword>
<dbReference type="InterPro" id="IPR024079">
    <property type="entry name" value="MetalloPept_cat_dom_sf"/>
</dbReference>
<dbReference type="InterPro" id="IPR001567">
    <property type="entry name" value="Pept_M3A_M3B_dom"/>
</dbReference>
<evidence type="ECO:0000256" key="16">
    <source>
        <dbReference type="ARBA" id="ARBA00023049"/>
    </source>
</evidence>
<evidence type="ECO:0000259" key="22">
    <source>
        <dbReference type="Pfam" id="PF01432"/>
    </source>
</evidence>
<reference evidence="23 24" key="1">
    <citation type="submission" date="2024-09" db="EMBL/GenBank/DDBJ databases">
        <title>A chromosome-level genome assembly of Gray's grenadier anchovy, Coilia grayii.</title>
        <authorList>
            <person name="Fu Z."/>
        </authorList>
    </citation>
    <scope>NUCLEOTIDE SEQUENCE [LARGE SCALE GENOMIC DNA]</scope>
    <source>
        <strain evidence="23">G4</strain>
        <tissue evidence="23">Muscle</tissue>
    </source>
</reference>